<comment type="caution">
    <text evidence="1">The sequence shown here is derived from an EMBL/GenBank/DDBJ whole genome shotgun (WGS) entry which is preliminary data.</text>
</comment>
<protein>
    <submittedName>
        <fullName evidence="1">Uncharacterized protein</fullName>
    </submittedName>
</protein>
<accession>S9UZK9</accession>
<dbReference type="Proteomes" id="UP000015354">
    <property type="component" value="Unassembled WGS sequence"/>
</dbReference>
<dbReference type="EMBL" id="ATMH01011614">
    <property type="protein sequence ID" value="EPY15980.1"/>
    <property type="molecule type" value="Genomic_DNA"/>
</dbReference>
<evidence type="ECO:0000313" key="1">
    <source>
        <dbReference type="EMBL" id="EPY15980.1"/>
    </source>
</evidence>
<evidence type="ECO:0000313" key="2">
    <source>
        <dbReference type="Proteomes" id="UP000015354"/>
    </source>
</evidence>
<organism evidence="1 2">
    <name type="scientific">Strigomonas culicis</name>
    <dbReference type="NCBI Taxonomy" id="28005"/>
    <lineage>
        <taxon>Eukaryota</taxon>
        <taxon>Discoba</taxon>
        <taxon>Euglenozoa</taxon>
        <taxon>Kinetoplastea</taxon>
        <taxon>Metakinetoplastina</taxon>
        <taxon>Trypanosomatida</taxon>
        <taxon>Trypanosomatidae</taxon>
        <taxon>Strigomonadinae</taxon>
        <taxon>Strigomonas</taxon>
    </lineage>
</organism>
<name>S9UZK9_9TRYP</name>
<proteinExistence type="predicted"/>
<gene>
    <name evidence="1" type="ORF">STCU_11629</name>
</gene>
<dbReference type="AlphaFoldDB" id="S9UZK9"/>
<keyword evidence="2" id="KW-1185">Reference proteome</keyword>
<sequence>MSYVAYCAPSRSSVARSRTGAASAGAPASYWSKRYCTQRAAPWWAWPSQKGSPAAQTSVSMSVSDSVPRKATMRCDERWSTSST</sequence>
<reference evidence="1 2" key="1">
    <citation type="journal article" date="2013" name="PLoS ONE">
        <title>Predicting the Proteins of Angomonas deanei, Strigomonas culicis and Their Respective Endosymbionts Reveals New Aspects of the Trypanosomatidae Family.</title>
        <authorList>
            <person name="Motta M.C."/>
            <person name="Martins A.C."/>
            <person name="de Souza S.S."/>
            <person name="Catta-Preta C.M."/>
            <person name="Silva R."/>
            <person name="Klein C.C."/>
            <person name="de Almeida L.G."/>
            <person name="de Lima Cunha O."/>
            <person name="Ciapina L.P."/>
            <person name="Brocchi M."/>
            <person name="Colabardini A.C."/>
            <person name="de Araujo Lima B."/>
            <person name="Machado C.R."/>
            <person name="de Almeida Soares C.M."/>
            <person name="Probst C.M."/>
            <person name="de Menezes C.B."/>
            <person name="Thompson C.E."/>
            <person name="Bartholomeu D.C."/>
            <person name="Gradia D.F."/>
            <person name="Pavoni D.P."/>
            <person name="Grisard E.C."/>
            <person name="Fantinatti-Garboggini F."/>
            <person name="Marchini F.K."/>
            <person name="Rodrigues-Luiz G.F."/>
            <person name="Wagner G."/>
            <person name="Goldman G.H."/>
            <person name="Fietto J.L."/>
            <person name="Elias M.C."/>
            <person name="Goldman M.H."/>
            <person name="Sagot M.F."/>
            <person name="Pereira M."/>
            <person name="Stoco P.H."/>
            <person name="de Mendonca-Neto R.P."/>
            <person name="Teixeira S.M."/>
            <person name="Maciel T.E."/>
            <person name="de Oliveira Mendes T.A."/>
            <person name="Urmenyi T.P."/>
            <person name="de Souza W."/>
            <person name="Schenkman S."/>
            <person name="de Vasconcelos A.T."/>
        </authorList>
    </citation>
    <scope>NUCLEOTIDE SEQUENCE [LARGE SCALE GENOMIC DNA]</scope>
</reference>